<dbReference type="EMBL" id="JARJLG010000017">
    <property type="protein sequence ID" value="KAJ7773584.1"/>
    <property type="molecule type" value="Genomic_DNA"/>
</dbReference>
<gene>
    <name evidence="1" type="ORF">DFH07DRAFT_801233</name>
</gene>
<feature type="non-terminal residue" evidence="1">
    <location>
        <position position="360"/>
    </location>
</feature>
<dbReference type="SUPFAM" id="SSF81383">
    <property type="entry name" value="F-box domain"/>
    <property type="match status" value="1"/>
</dbReference>
<evidence type="ECO:0000313" key="1">
    <source>
        <dbReference type="EMBL" id="KAJ7773584.1"/>
    </source>
</evidence>
<evidence type="ECO:0008006" key="3">
    <source>
        <dbReference type="Google" id="ProtNLM"/>
    </source>
</evidence>
<proteinExistence type="predicted"/>
<reference evidence="1" key="1">
    <citation type="submission" date="2023-03" db="EMBL/GenBank/DDBJ databases">
        <title>Massive genome expansion in bonnet fungi (Mycena s.s.) driven by repeated elements and novel gene families across ecological guilds.</title>
        <authorList>
            <consortium name="Lawrence Berkeley National Laboratory"/>
            <person name="Harder C.B."/>
            <person name="Miyauchi S."/>
            <person name="Viragh M."/>
            <person name="Kuo A."/>
            <person name="Thoen E."/>
            <person name="Andreopoulos B."/>
            <person name="Lu D."/>
            <person name="Skrede I."/>
            <person name="Drula E."/>
            <person name="Henrissat B."/>
            <person name="Morin E."/>
            <person name="Kohler A."/>
            <person name="Barry K."/>
            <person name="LaButti K."/>
            <person name="Morin E."/>
            <person name="Salamov A."/>
            <person name="Lipzen A."/>
            <person name="Mereny Z."/>
            <person name="Hegedus B."/>
            <person name="Baldrian P."/>
            <person name="Stursova M."/>
            <person name="Weitz H."/>
            <person name="Taylor A."/>
            <person name="Grigoriev I.V."/>
            <person name="Nagy L.G."/>
            <person name="Martin F."/>
            <person name="Kauserud H."/>
        </authorList>
    </citation>
    <scope>NUCLEOTIDE SEQUENCE</scope>
    <source>
        <strain evidence="1">CBHHK188m</strain>
    </source>
</reference>
<accession>A0AAD7JWV5</accession>
<dbReference type="Proteomes" id="UP001215280">
    <property type="component" value="Unassembled WGS sequence"/>
</dbReference>
<evidence type="ECO:0000313" key="2">
    <source>
        <dbReference type="Proteomes" id="UP001215280"/>
    </source>
</evidence>
<keyword evidence="2" id="KW-1185">Reference proteome</keyword>
<comment type="caution">
    <text evidence="1">The sequence shown here is derived from an EMBL/GenBank/DDBJ whole genome shotgun (WGS) entry which is preliminary data.</text>
</comment>
<protein>
    <recommendedName>
        <fullName evidence="3">F-box domain-containing protein</fullName>
    </recommendedName>
</protein>
<name>A0AAD7JWV5_9AGAR</name>
<dbReference type="AlphaFoldDB" id="A0AAD7JWV5"/>
<dbReference type="InterPro" id="IPR036047">
    <property type="entry name" value="F-box-like_dom_sf"/>
</dbReference>
<organism evidence="1 2">
    <name type="scientific">Mycena maculata</name>
    <dbReference type="NCBI Taxonomy" id="230809"/>
    <lineage>
        <taxon>Eukaryota</taxon>
        <taxon>Fungi</taxon>
        <taxon>Dikarya</taxon>
        <taxon>Basidiomycota</taxon>
        <taxon>Agaricomycotina</taxon>
        <taxon>Agaricomycetes</taxon>
        <taxon>Agaricomycetidae</taxon>
        <taxon>Agaricales</taxon>
        <taxon>Marasmiineae</taxon>
        <taxon>Mycenaceae</taxon>
        <taxon>Mycena</taxon>
    </lineage>
</organism>
<sequence>MPVVTRRASRCIIRWLPNEILTEVIHHLDSYRDLLALCLTSRLVCALATPLLYETVNLATVPAVSSYFSALQISSHARPELVRKLHIGQETEDLPLPSELVDEILPAFQGFRHLQHLTLFIPVPISPVLWDAHFPALRQLRSTVDPFNSISFRNFIRRHQTLTELEVFRLPTAPPRAGPIPNLGPISLPNLKLFAGPACFASALVVNTKIFEFATIVFLPDDPGLAVTLTPLGPGTAGVAPIAICIISNDSPEATLQCISQIVPHVAIVKLHKLKTRTFGLASPDAVRNIAQTLTRFTSLNILSFSGFVLDEDEGVEAERLERDAGIIESWAEACRTLWSVDFHGRKWKRTVDEVWRLCD</sequence>